<name>A0ABN8X284_9GAMM</name>
<evidence type="ECO:0000313" key="5">
    <source>
        <dbReference type="EMBL" id="CAI8819464.1"/>
    </source>
</evidence>
<sequence length="168" mass="19567">MADVPVRREETTPSHALTTIEEMDRFFERMEQAFEDFFPRGWLTPFRWQRPWWRRVLPPIEARLPNMDLIDRDEEVVVRAELPGVEKDKLDVSLTDNALTVRGSTGYEEKEEKGDYYRCEIGRGAFSRTIPLPAAVDSEKAKAKFQNGVLEITLPKVEKAKRRTVKVE</sequence>
<dbReference type="EMBL" id="OX458333">
    <property type="protein sequence ID" value="CAI8819464.1"/>
    <property type="molecule type" value="Genomic_DNA"/>
</dbReference>
<evidence type="ECO:0000259" key="4">
    <source>
        <dbReference type="PROSITE" id="PS51203"/>
    </source>
</evidence>
<evidence type="ECO:0000259" key="3">
    <source>
        <dbReference type="PROSITE" id="PS01031"/>
    </source>
</evidence>
<evidence type="ECO:0000256" key="2">
    <source>
        <dbReference type="RuleBase" id="RU003616"/>
    </source>
</evidence>
<organism evidence="5 6">
    <name type="scientific">Methylocaldum szegediense</name>
    <dbReference type="NCBI Taxonomy" id="73780"/>
    <lineage>
        <taxon>Bacteria</taxon>
        <taxon>Pseudomonadati</taxon>
        <taxon>Pseudomonadota</taxon>
        <taxon>Gammaproteobacteria</taxon>
        <taxon>Methylococcales</taxon>
        <taxon>Methylococcaceae</taxon>
        <taxon>Methylocaldum</taxon>
    </lineage>
</organism>
<dbReference type="Pfam" id="PF00011">
    <property type="entry name" value="HSP20"/>
    <property type="match status" value="1"/>
</dbReference>
<reference evidence="5 6" key="1">
    <citation type="submission" date="2023-03" db="EMBL/GenBank/DDBJ databases">
        <authorList>
            <person name="Pearce D."/>
        </authorList>
    </citation>
    <scope>NUCLEOTIDE SEQUENCE [LARGE SCALE GENOMIC DNA]</scope>
    <source>
        <strain evidence="5">Msz</strain>
    </source>
</reference>
<feature type="domain" description="CS" evidence="4">
    <location>
        <begin position="62"/>
        <end position="168"/>
    </location>
</feature>
<protein>
    <submittedName>
        <fullName evidence="5">HSP20 family protein</fullName>
    </submittedName>
</protein>
<dbReference type="SUPFAM" id="SSF49764">
    <property type="entry name" value="HSP20-like chaperones"/>
    <property type="match status" value="1"/>
</dbReference>
<keyword evidence="6" id="KW-1185">Reference proteome</keyword>
<dbReference type="Gene3D" id="2.60.40.790">
    <property type="match status" value="1"/>
</dbReference>
<feature type="domain" description="SHSP" evidence="3">
    <location>
        <begin position="58"/>
        <end position="168"/>
    </location>
</feature>
<dbReference type="InterPro" id="IPR031107">
    <property type="entry name" value="Small_HSP"/>
</dbReference>
<evidence type="ECO:0000313" key="6">
    <source>
        <dbReference type="Proteomes" id="UP001162030"/>
    </source>
</evidence>
<dbReference type="PANTHER" id="PTHR11527">
    <property type="entry name" value="HEAT-SHOCK PROTEIN 20 FAMILY MEMBER"/>
    <property type="match status" value="1"/>
</dbReference>
<dbReference type="PROSITE" id="PS01031">
    <property type="entry name" value="SHSP"/>
    <property type="match status" value="1"/>
</dbReference>
<dbReference type="InterPro" id="IPR008978">
    <property type="entry name" value="HSP20-like_chaperone"/>
</dbReference>
<dbReference type="PROSITE" id="PS51203">
    <property type="entry name" value="CS"/>
    <property type="match status" value="1"/>
</dbReference>
<proteinExistence type="inferred from homology"/>
<evidence type="ECO:0000256" key="1">
    <source>
        <dbReference type="PROSITE-ProRule" id="PRU00285"/>
    </source>
</evidence>
<dbReference type="InterPro" id="IPR002068">
    <property type="entry name" value="A-crystallin/Hsp20_dom"/>
</dbReference>
<gene>
    <name evidence="5" type="ORF">MSZNOR_1929</name>
</gene>
<dbReference type="CDD" id="cd06464">
    <property type="entry name" value="ACD_sHsps-like"/>
    <property type="match status" value="1"/>
</dbReference>
<accession>A0ABN8X284</accession>
<dbReference type="RefSeq" id="WP_026610344.1">
    <property type="nucleotide sequence ID" value="NZ_OX458333.1"/>
</dbReference>
<dbReference type="InterPro" id="IPR007052">
    <property type="entry name" value="CS_dom"/>
</dbReference>
<dbReference type="Proteomes" id="UP001162030">
    <property type="component" value="Chromosome"/>
</dbReference>
<comment type="similarity">
    <text evidence="1 2">Belongs to the small heat shock protein (HSP20) family.</text>
</comment>